<gene>
    <name evidence="7" type="primary">LOC105050822</name>
</gene>
<keyword evidence="6" id="KW-1185">Reference proteome</keyword>
<dbReference type="GO" id="GO:0006364">
    <property type="term" value="P:rRNA processing"/>
    <property type="evidence" value="ECO:0007669"/>
    <property type="project" value="UniProtKB-KW"/>
</dbReference>
<sequence length="557" mass="61892">MDAPPSSAVIVKRLASCNKSIRDRAVRALTAWLPQQPEDAVSEGDLLKIWKGLFYCVWHSDKLPAQVDLINRLASLLDALAAPLADRYFEAFVLTIRREWGGIDFLRLDKFYLLNRRFLRHLFLLLKKNDWDLDLSARLIGILLEKSLLAADKYPAQGVNYHVAEIFLDEIKEFLPLCVETLDVLLKPFFFVLEKSPDKVLVNKIKVNVFDRLLQHGAKLLDIEKAGNQVESCSDVEKFGKIPFAWNFSKNFLDSASASETLQGNRKALFGLRDGFLKLEKDLEKSGVHISVQHRENGNSVKVPEPVVSENSEPFELEMGSGDGASDDQPPKKKKKKSKKASSGTEKKSKSKKKKSLDSNTETNDAEPITDINNVVNGENVVNGDATETHDVINFDECVISSLQKQFEKAAAEAGMANDNERLSALQASLVTNTMPKKRKRAKSADRKTTTSGNDADGGSIAGKSREKSVKKVRFSMKNNLVWKPHNPLPPQSLRLPPSATPRGSALKQGIPPGPIKETPPKVKKIKVKTDSVKKIRKRSAVSSAVKHLLKLQSLST</sequence>
<dbReference type="KEGG" id="egu:105050822"/>
<evidence type="ECO:0000256" key="3">
    <source>
        <dbReference type="ARBA" id="ARBA00022552"/>
    </source>
</evidence>
<keyword evidence="3" id="KW-0698">rRNA processing</keyword>
<evidence type="ECO:0000256" key="4">
    <source>
        <dbReference type="ARBA" id="ARBA00023242"/>
    </source>
</evidence>
<dbReference type="OrthoDB" id="2019504at2759"/>
<evidence type="ECO:0000256" key="1">
    <source>
        <dbReference type="ARBA" id="ARBA00004123"/>
    </source>
</evidence>
<comment type="similarity">
    <text evidence="2">Belongs to the RRP1 family.</text>
</comment>
<organism evidence="6 7">
    <name type="scientific">Elaeis guineensis var. tenera</name>
    <name type="common">Oil palm</name>
    <dbReference type="NCBI Taxonomy" id="51953"/>
    <lineage>
        <taxon>Eukaryota</taxon>
        <taxon>Viridiplantae</taxon>
        <taxon>Streptophyta</taxon>
        <taxon>Embryophyta</taxon>
        <taxon>Tracheophyta</taxon>
        <taxon>Spermatophyta</taxon>
        <taxon>Magnoliopsida</taxon>
        <taxon>Liliopsida</taxon>
        <taxon>Arecaceae</taxon>
        <taxon>Arecoideae</taxon>
        <taxon>Cocoseae</taxon>
        <taxon>Elaeidinae</taxon>
        <taxon>Elaeis</taxon>
    </lineage>
</organism>
<evidence type="ECO:0000256" key="2">
    <source>
        <dbReference type="ARBA" id="ARBA00006374"/>
    </source>
</evidence>
<name>A0A6I9RMQ5_ELAGV</name>
<dbReference type="InterPro" id="IPR010301">
    <property type="entry name" value="RRP1"/>
</dbReference>
<reference evidence="7" key="1">
    <citation type="submission" date="2025-08" db="UniProtKB">
        <authorList>
            <consortium name="RefSeq"/>
        </authorList>
    </citation>
    <scope>IDENTIFICATION</scope>
</reference>
<accession>A0A6I9RMQ5</accession>
<dbReference type="RefSeq" id="XP_010929297.1">
    <property type="nucleotide sequence ID" value="XM_010930995.3"/>
</dbReference>
<dbReference type="Proteomes" id="UP000504607">
    <property type="component" value="Chromosome 8"/>
</dbReference>
<dbReference type="FunCoup" id="A0A6I9RMQ5">
    <property type="interactions" value="363"/>
</dbReference>
<feature type="region of interest" description="Disordered" evidence="5">
    <location>
        <begin position="435"/>
        <end position="531"/>
    </location>
</feature>
<feature type="region of interest" description="Disordered" evidence="5">
    <location>
        <begin position="314"/>
        <end position="372"/>
    </location>
</feature>
<dbReference type="AlphaFoldDB" id="A0A6I9RMQ5"/>
<dbReference type="GO" id="GO:0005634">
    <property type="term" value="C:nucleus"/>
    <property type="evidence" value="ECO:0007669"/>
    <property type="project" value="UniProtKB-SubCell"/>
</dbReference>
<dbReference type="GO" id="GO:0030688">
    <property type="term" value="C:preribosome, small subunit precursor"/>
    <property type="evidence" value="ECO:0007669"/>
    <property type="project" value="InterPro"/>
</dbReference>
<comment type="subcellular location">
    <subcellularLocation>
        <location evidence="1">Nucleus</location>
    </subcellularLocation>
</comment>
<dbReference type="PANTHER" id="PTHR13026:SF0">
    <property type="entry name" value="RIBOSOMAL RNA PROCESSING 1B"/>
    <property type="match status" value="1"/>
</dbReference>
<dbReference type="Pfam" id="PF05997">
    <property type="entry name" value="Nop52"/>
    <property type="match status" value="1"/>
</dbReference>
<dbReference type="PANTHER" id="PTHR13026">
    <property type="entry name" value="NNP-1 PROTEIN NOVEL NUCLEAR PROTEIN 1 NOP52"/>
    <property type="match status" value="1"/>
</dbReference>
<dbReference type="GeneID" id="105050822"/>
<dbReference type="InParanoid" id="A0A6I9RMQ5"/>
<proteinExistence type="inferred from homology"/>
<keyword evidence="4" id="KW-0539">Nucleus</keyword>
<protein>
    <submittedName>
        <fullName evidence="7">Ribosomal RNA processing protein 1 homolog</fullName>
    </submittedName>
</protein>
<evidence type="ECO:0000313" key="7">
    <source>
        <dbReference type="RefSeq" id="XP_010929297.1"/>
    </source>
</evidence>
<evidence type="ECO:0000256" key="5">
    <source>
        <dbReference type="SAM" id="MobiDB-lite"/>
    </source>
</evidence>
<evidence type="ECO:0000313" key="6">
    <source>
        <dbReference type="Proteomes" id="UP000504607"/>
    </source>
</evidence>